<dbReference type="Proteomes" id="UP000824221">
    <property type="component" value="Unassembled WGS sequence"/>
</dbReference>
<sequence length="58" mass="6629">MKLPSDGAMLLSFLNTKLRDEYSSLDELLEDCGADRGEVEEKLRALGYEYDPSRNAFR</sequence>
<reference evidence="1" key="1">
    <citation type="journal article" date="2021" name="PeerJ">
        <title>Extensive microbial diversity within the chicken gut microbiome revealed by metagenomics and culture.</title>
        <authorList>
            <person name="Gilroy R."/>
            <person name="Ravi A."/>
            <person name="Getino M."/>
            <person name="Pursley I."/>
            <person name="Horton D.L."/>
            <person name="Alikhan N.F."/>
            <person name="Baker D."/>
            <person name="Gharbi K."/>
            <person name="Hall N."/>
            <person name="Watson M."/>
            <person name="Adriaenssens E.M."/>
            <person name="Foster-Nyarko E."/>
            <person name="Jarju S."/>
            <person name="Secka A."/>
            <person name="Antonio M."/>
            <person name="Oren A."/>
            <person name="Chaudhuri R.R."/>
            <person name="La Ragione R."/>
            <person name="Hildebrand F."/>
            <person name="Pallen M.J."/>
        </authorList>
    </citation>
    <scope>NUCLEOTIDE SEQUENCE</scope>
    <source>
        <strain evidence="1">CHK156-179</strain>
    </source>
</reference>
<gene>
    <name evidence="1" type="ORF">H9797_07180</name>
</gene>
<name>A0A9D2KHD4_9FIRM</name>
<dbReference type="Pfam" id="PF14056">
    <property type="entry name" value="DUF4250"/>
    <property type="match status" value="1"/>
</dbReference>
<dbReference type="EMBL" id="DXAJ01000105">
    <property type="protein sequence ID" value="HJA03138.1"/>
    <property type="molecule type" value="Genomic_DNA"/>
</dbReference>
<dbReference type="InterPro" id="IPR025346">
    <property type="entry name" value="DUF4250"/>
</dbReference>
<proteinExistence type="predicted"/>
<accession>A0A9D2KHD4</accession>
<organism evidence="1 2">
    <name type="scientific">Candidatus Gallimonas gallistercoris</name>
    <dbReference type="NCBI Taxonomy" id="2838602"/>
    <lineage>
        <taxon>Bacteria</taxon>
        <taxon>Bacillati</taxon>
        <taxon>Bacillota</taxon>
        <taxon>Clostridia</taxon>
        <taxon>Candidatus Gallimonas</taxon>
    </lineage>
</organism>
<evidence type="ECO:0000313" key="1">
    <source>
        <dbReference type="EMBL" id="HJA03138.1"/>
    </source>
</evidence>
<reference evidence="1" key="2">
    <citation type="submission" date="2021-04" db="EMBL/GenBank/DDBJ databases">
        <authorList>
            <person name="Gilroy R."/>
        </authorList>
    </citation>
    <scope>NUCLEOTIDE SEQUENCE</scope>
    <source>
        <strain evidence="1">CHK156-179</strain>
    </source>
</reference>
<dbReference type="AlphaFoldDB" id="A0A9D2KHD4"/>
<protein>
    <submittedName>
        <fullName evidence="1">DUF4250 domain-containing protein</fullName>
    </submittedName>
</protein>
<evidence type="ECO:0000313" key="2">
    <source>
        <dbReference type="Proteomes" id="UP000824221"/>
    </source>
</evidence>
<comment type="caution">
    <text evidence="1">The sequence shown here is derived from an EMBL/GenBank/DDBJ whole genome shotgun (WGS) entry which is preliminary data.</text>
</comment>